<accession>A0A1F5B174</accession>
<dbReference type="Gene3D" id="1.20.120.1220">
    <property type="match status" value="1"/>
</dbReference>
<feature type="transmembrane region" description="Helical" evidence="1">
    <location>
        <begin position="7"/>
        <end position="24"/>
    </location>
</feature>
<keyword evidence="1" id="KW-0472">Membrane</keyword>
<protein>
    <recommendedName>
        <fullName evidence="4">Prepilin type IV endopeptidase peptidase domain-containing protein</fullName>
    </recommendedName>
</protein>
<gene>
    <name evidence="2" type="ORF">A2Z10_00200</name>
</gene>
<dbReference type="AlphaFoldDB" id="A0A1F5B174"/>
<dbReference type="Proteomes" id="UP000176639">
    <property type="component" value="Unassembled WGS sequence"/>
</dbReference>
<evidence type="ECO:0000313" key="2">
    <source>
        <dbReference type="EMBL" id="OGD24366.1"/>
    </source>
</evidence>
<organism evidence="2 3">
    <name type="scientific">Candidatus Azambacteria bacterium RBG_16_47_10</name>
    <dbReference type="NCBI Taxonomy" id="1797292"/>
    <lineage>
        <taxon>Bacteria</taxon>
        <taxon>Candidatus Azamiibacteriota</taxon>
    </lineage>
</organism>
<feature type="transmembrane region" description="Helical" evidence="1">
    <location>
        <begin position="265"/>
        <end position="284"/>
    </location>
</feature>
<reference evidence="2 3" key="1">
    <citation type="journal article" date="2016" name="Nat. Commun.">
        <title>Thousands of microbial genomes shed light on interconnected biogeochemical processes in an aquifer system.</title>
        <authorList>
            <person name="Anantharaman K."/>
            <person name="Brown C.T."/>
            <person name="Hug L.A."/>
            <person name="Sharon I."/>
            <person name="Castelle C.J."/>
            <person name="Probst A.J."/>
            <person name="Thomas B.C."/>
            <person name="Singh A."/>
            <person name="Wilkins M.J."/>
            <person name="Karaoz U."/>
            <person name="Brodie E.L."/>
            <person name="Williams K.H."/>
            <person name="Hubbard S.S."/>
            <person name="Banfield J.F."/>
        </authorList>
    </citation>
    <scope>NUCLEOTIDE SEQUENCE [LARGE SCALE GENOMIC DNA]</scope>
</reference>
<feature type="transmembrane region" description="Helical" evidence="1">
    <location>
        <begin position="68"/>
        <end position="87"/>
    </location>
</feature>
<sequence length="392" mass="45066">MIEIVDYIDYFFAVLVVVFGIVVTKEDMYRGKIRNAVIGTGLVIGFLGYVGVFVLMYAAQMPEISPSYFLHVGMNFIISVLCGYLLWHYKLWSAGDAKFFMLLSFLLPLRFYANGYLLYFPSLALVINIFVPIFLFLLVRMMVEIAMHFKRFIADEAGVMGERYQRIRQELASTVKHKKRILIFAGTFLLTFLFIPLLKYQTIPALSLSFGGVLAIFFVFYLLQGYLRLIIAVFLKSKWFVNGTLVFIAGYFILGFLYFPDLLTTALIMTVKVGVMFFAILKILERFSSFYIKRKEVVVVEVEDLRPGMVISDELVKNIQSDDDLSHVLGELYPEGISKEQVPLLKKWFLEHDKKNIPIYKTFSFAPYIFAGAIITMIAKQSIVHLVLSFMK</sequence>
<feature type="transmembrane region" description="Helical" evidence="1">
    <location>
        <begin position="206"/>
        <end position="227"/>
    </location>
</feature>
<keyword evidence="1" id="KW-0812">Transmembrane</keyword>
<dbReference type="EMBL" id="MEYI01000004">
    <property type="protein sequence ID" value="OGD24366.1"/>
    <property type="molecule type" value="Genomic_DNA"/>
</dbReference>
<evidence type="ECO:0000256" key="1">
    <source>
        <dbReference type="SAM" id="Phobius"/>
    </source>
</evidence>
<proteinExistence type="predicted"/>
<feature type="transmembrane region" description="Helical" evidence="1">
    <location>
        <begin position="181"/>
        <end position="200"/>
    </location>
</feature>
<feature type="transmembrane region" description="Helical" evidence="1">
    <location>
        <begin position="36"/>
        <end position="56"/>
    </location>
</feature>
<feature type="transmembrane region" description="Helical" evidence="1">
    <location>
        <begin position="239"/>
        <end position="259"/>
    </location>
</feature>
<feature type="transmembrane region" description="Helical" evidence="1">
    <location>
        <begin position="99"/>
        <end position="119"/>
    </location>
</feature>
<name>A0A1F5B174_9BACT</name>
<keyword evidence="1" id="KW-1133">Transmembrane helix</keyword>
<feature type="transmembrane region" description="Helical" evidence="1">
    <location>
        <begin position="125"/>
        <end position="143"/>
    </location>
</feature>
<comment type="caution">
    <text evidence="2">The sequence shown here is derived from an EMBL/GenBank/DDBJ whole genome shotgun (WGS) entry which is preliminary data.</text>
</comment>
<evidence type="ECO:0008006" key="4">
    <source>
        <dbReference type="Google" id="ProtNLM"/>
    </source>
</evidence>
<feature type="transmembrane region" description="Helical" evidence="1">
    <location>
        <begin position="365"/>
        <end position="388"/>
    </location>
</feature>
<evidence type="ECO:0000313" key="3">
    <source>
        <dbReference type="Proteomes" id="UP000176639"/>
    </source>
</evidence>